<dbReference type="AlphaFoldDB" id="A0A4R6IM78"/>
<comment type="subcellular location">
    <subcellularLocation>
        <location evidence="1">Membrane</location>
        <topology evidence="1">Multi-pass membrane protein</topology>
    </subcellularLocation>
</comment>
<evidence type="ECO:0000256" key="4">
    <source>
        <dbReference type="ARBA" id="ARBA00022989"/>
    </source>
</evidence>
<protein>
    <submittedName>
        <fullName evidence="7">Putative PurR-regulated permease PerM</fullName>
    </submittedName>
</protein>
<gene>
    <name evidence="7" type="ORF">CLV32_2031</name>
</gene>
<dbReference type="EMBL" id="SNWM01000002">
    <property type="protein sequence ID" value="TDO23045.1"/>
    <property type="molecule type" value="Genomic_DNA"/>
</dbReference>
<comment type="similarity">
    <text evidence="2">Belongs to the autoinducer-2 exporter (AI-2E) (TC 2.A.86) family.</text>
</comment>
<evidence type="ECO:0000256" key="5">
    <source>
        <dbReference type="ARBA" id="ARBA00023136"/>
    </source>
</evidence>
<feature type="transmembrane region" description="Helical" evidence="6">
    <location>
        <begin position="245"/>
        <end position="263"/>
    </location>
</feature>
<feature type="transmembrane region" description="Helical" evidence="6">
    <location>
        <begin position="270"/>
        <end position="293"/>
    </location>
</feature>
<reference evidence="7 8" key="1">
    <citation type="submission" date="2019-03" db="EMBL/GenBank/DDBJ databases">
        <title>Genomic Encyclopedia of Archaeal and Bacterial Type Strains, Phase II (KMG-II): from individual species to whole genera.</title>
        <authorList>
            <person name="Goeker M."/>
        </authorList>
    </citation>
    <scope>NUCLEOTIDE SEQUENCE [LARGE SCALE GENOMIC DNA]</scope>
    <source>
        <strain evidence="7 8">DSM 19034</strain>
    </source>
</reference>
<keyword evidence="5 6" id="KW-0472">Membrane</keyword>
<dbReference type="PANTHER" id="PTHR21716">
    <property type="entry name" value="TRANSMEMBRANE PROTEIN"/>
    <property type="match status" value="1"/>
</dbReference>
<accession>A0A4R6IM78</accession>
<proteinExistence type="inferred from homology"/>
<feature type="transmembrane region" description="Helical" evidence="6">
    <location>
        <begin position="214"/>
        <end position="239"/>
    </location>
</feature>
<feature type="transmembrane region" description="Helical" evidence="6">
    <location>
        <begin position="73"/>
        <end position="94"/>
    </location>
</feature>
<evidence type="ECO:0000256" key="3">
    <source>
        <dbReference type="ARBA" id="ARBA00022692"/>
    </source>
</evidence>
<feature type="transmembrane region" description="Helical" evidence="6">
    <location>
        <begin position="43"/>
        <end position="61"/>
    </location>
</feature>
<evidence type="ECO:0000256" key="6">
    <source>
        <dbReference type="SAM" id="Phobius"/>
    </source>
</evidence>
<evidence type="ECO:0000313" key="8">
    <source>
        <dbReference type="Proteomes" id="UP000295499"/>
    </source>
</evidence>
<keyword evidence="3 6" id="KW-0812">Transmembrane</keyword>
<dbReference type="GO" id="GO:0016020">
    <property type="term" value="C:membrane"/>
    <property type="evidence" value="ECO:0007669"/>
    <property type="project" value="UniProtKB-SubCell"/>
</dbReference>
<dbReference type="PANTHER" id="PTHR21716:SF62">
    <property type="entry name" value="TRANSPORT PROTEIN YDBI-RELATED"/>
    <property type="match status" value="1"/>
</dbReference>
<evidence type="ECO:0000256" key="1">
    <source>
        <dbReference type="ARBA" id="ARBA00004141"/>
    </source>
</evidence>
<feature type="transmembrane region" description="Helical" evidence="6">
    <location>
        <begin position="305"/>
        <end position="334"/>
    </location>
</feature>
<organism evidence="7 8">
    <name type="scientific">Pedobacter duraquae</name>
    <dbReference type="NCBI Taxonomy" id="425511"/>
    <lineage>
        <taxon>Bacteria</taxon>
        <taxon>Pseudomonadati</taxon>
        <taxon>Bacteroidota</taxon>
        <taxon>Sphingobacteriia</taxon>
        <taxon>Sphingobacteriales</taxon>
        <taxon>Sphingobacteriaceae</taxon>
        <taxon>Pedobacter</taxon>
    </lineage>
</organism>
<comment type="caution">
    <text evidence="7">The sequence shown here is derived from an EMBL/GenBank/DDBJ whole genome shotgun (WGS) entry which is preliminary data.</text>
</comment>
<dbReference type="GO" id="GO:0055085">
    <property type="term" value="P:transmembrane transport"/>
    <property type="evidence" value="ECO:0007669"/>
    <property type="project" value="TreeGrafter"/>
</dbReference>
<dbReference type="OrthoDB" id="5761230at2"/>
<name>A0A4R6IM78_9SPHI</name>
<feature type="transmembrane region" description="Helical" evidence="6">
    <location>
        <begin position="20"/>
        <end position="37"/>
    </location>
</feature>
<dbReference type="Pfam" id="PF01594">
    <property type="entry name" value="AI-2E_transport"/>
    <property type="match status" value="1"/>
</dbReference>
<evidence type="ECO:0000256" key="2">
    <source>
        <dbReference type="ARBA" id="ARBA00009773"/>
    </source>
</evidence>
<feature type="transmembrane region" description="Helical" evidence="6">
    <location>
        <begin position="148"/>
        <end position="171"/>
    </location>
</feature>
<keyword evidence="4 6" id="KW-1133">Transmembrane helix</keyword>
<evidence type="ECO:0000313" key="7">
    <source>
        <dbReference type="EMBL" id="TDO23045.1"/>
    </source>
</evidence>
<dbReference type="Proteomes" id="UP000295499">
    <property type="component" value="Unassembled WGS sequence"/>
</dbReference>
<dbReference type="InterPro" id="IPR002549">
    <property type="entry name" value="AI-2E-like"/>
</dbReference>
<dbReference type="RefSeq" id="WP_133554906.1">
    <property type="nucleotide sequence ID" value="NZ_SNWM01000002.1"/>
</dbReference>
<sequence length="356" mass="38587">MSLHQSPEKIKKELSYIQKVWQTVAIVALLVVVILIARVAFNVLLMILAGSLIAVYFHGLGDMIERRTKLNRRAAMIISVVGSFVILGTLLWFMGTKIQDQIALLTESLPHTIESAKIKLSQSSTGTKILDYLSEDSNSKWMATAQRFFSTSFGVMGNLYVILLLSIFFTANPNIYKDGMLKLVPQGNKGLAKTCIDRTSLVLKGWLKGTMLSMVLITILIAVGLSIMGIPGALVLAMLTGMLKLIPNFGSMAAMIPGVLLALTVSTNTALIVALIYIVSQTIVSNIVTPLIQKRMINLPPALTIISQVIMGTLSGALGIILAVPLLAIIIILVDELYVKKIAANEQISEEVVPDL</sequence>
<keyword evidence="8" id="KW-1185">Reference proteome</keyword>